<dbReference type="PANTHER" id="PTHR35317">
    <property type="entry name" value="OS04G0629600 PROTEIN"/>
    <property type="match status" value="1"/>
</dbReference>
<dbReference type="EMBL" id="QJKJ01010026">
    <property type="protein sequence ID" value="RDX74879.1"/>
    <property type="molecule type" value="Genomic_DNA"/>
</dbReference>
<dbReference type="Proteomes" id="UP000257109">
    <property type="component" value="Unassembled WGS sequence"/>
</dbReference>
<proteinExistence type="predicted"/>
<evidence type="ECO:0000313" key="2">
    <source>
        <dbReference type="Proteomes" id="UP000257109"/>
    </source>
</evidence>
<keyword evidence="2" id="KW-1185">Reference proteome</keyword>
<dbReference type="OrthoDB" id="1710004at2759"/>
<protein>
    <submittedName>
        <fullName evidence="1">Uncharacterized protein</fullName>
    </submittedName>
</protein>
<name>A0A371F9B5_MUCPR</name>
<feature type="non-terminal residue" evidence="1">
    <location>
        <position position="1"/>
    </location>
</feature>
<dbReference type="STRING" id="157652.A0A371F9B5"/>
<evidence type="ECO:0000313" key="1">
    <source>
        <dbReference type="EMBL" id="RDX74879.1"/>
    </source>
</evidence>
<gene>
    <name evidence="1" type="ORF">CR513_45313</name>
</gene>
<organism evidence="1 2">
    <name type="scientific">Mucuna pruriens</name>
    <name type="common">Velvet bean</name>
    <name type="synonym">Dolichos pruriens</name>
    <dbReference type="NCBI Taxonomy" id="157652"/>
    <lineage>
        <taxon>Eukaryota</taxon>
        <taxon>Viridiplantae</taxon>
        <taxon>Streptophyta</taxon>
        <taxon>Embryophyta</taxon>
        <taxon>Tracheophyta</taxon>
        <taxon>Spermatophyta</taxon>
        <taxon>Magnoliopsida</taxon>
        <taxon>eudicotyledons</taxon>
        <taxon>Gunneridae</taxon>
        <taxon>Pentapetalae</taxon>
        <taxon>rosids</taxon>
        <taxon>fabids</taxon>
        <taxon>Fabales</taxon>
        <taxon>Fabaceae</taxon>
        <taxon>Papilionoideae</taxon>
        <taxon>50 kb inversion clade</taxon>
        <taxon>NPAAA clade</taxon>
        <taxon>indigoferoid/millettioid clade</taxon>
        <taxon>Phaseoleae</taxon>
        <taxon>Mucuna</taxon>
    </lineage>
</organism>
<comment type="caution">
    <text evidence="1">The sequence shown here is derived from an EMBL/GenBank/DDBJ whole genome shotgun (WGS) entry which is preliminary data.</text>
</comment>
<sequence>MTLKSAKTSWDYLREEYFGDERIQSMWRMKEYETIKESSDKLLGIANKIRLLGSDFVDSRIIEKNSSNRAREKSYMPYRHKSSEG</sequence>
<dbReference type="AlphaFoldDB" id="A0A371F9B5"/>
<accession>A0A371F9B5</accession>
<dbReference type="PANTHER" id="PTHR35317:SF11">
    <property type="entry name" value="CCHC-TYPE DOMAIN-CONTAINING PROTEIN"/>
    <property type="match status" value="1"/>
</dbReference>
<reference evidence="1" key="1">
    <citation type="submission" date="2018-05" db="EMBL/GenBank/DDBJ databases">
        <title>Draft genome of Mucuna pruriens seed.</title>
        <authorList>
            <person name="Nnadi N.E."/>
            <person name="Vos R."/>
            <person name="Hasami M.H."/>
            <person name="Devisetty U.K."/>
            <person name="Aguiy J.C."/>
        </authorList>
    </citation>
    <scope>NUCLEOTIDE SEQUENCE [LARGE SCALE GENOMIC DNA]</scope>
    <source>
        <strain evidence="1">JCA_2017</strain>
    </source>
</reference>